<keyword evidence="2" id="KW-1185">Reference proteome</keyword>
<dbReference type="EMBL" id="CP031264">
    <property type="protein sequence ID" value="AXI81330.1"/>
    <property type="molecule type" value="Genomic_DNA"/>
</dbReference>
<name>A0A345T5S5_9ACTN</name>
<reference evidence="2" key="1">
    <citation type="submission" date="2018-07" db="EMBL/GenBank/DDBJ databases">
        <title>Streptacidiphilus bronchialis DSM 106435 chromosome.</title>
        <authorList>
            <person name="Batra D."/>
            <person name="Gulvik C.A."/>
        </authorList>
    </citation>
    <scope>NUCLEOTIDE SEQUENCE [LARGE SCALE GENOMIC DNA]</scope>
    <source>
        <strain evidence="2">DSM 106435</strain>
    </source>
</reference>
<dbReference type="GO" id="GO:0031412">
    <property type="term" value="P:gas vesicle organization"/>
    <property type="evidence" value="ECO:0007669"/>
    <property type="project" value="InterPro"/>
</dbReference>
<dbReference type="Pfam" id="PF05800">
    <property type="entry name" value="GvpO"/>
    <property type="match status" value="1"/>
</dbReference>
<dbReference type="Proteomes" id="UP000249340">
    <property type="component" value="Chromosome"/>
</dbReference>
<dbReference type="InterPro" id="IPR008634">
    <property type="entry name" value="Gas-vesicle_GvpO"/>
</dbReference>
<organism evidence="1 2">
    <name type="scientific">Peterkaempfera bronchialis</name>
    <dbReference type="NCBI Taxonomy" id="2126346"/>
    <lineage>
        <taxon>Bacteria</taxon>
        <taxon>Bacillati</taxon>
        <taxon>Actinomycetota</taxon>
        <taxon>Actinomycetes</taxon>
        <taxon>Kitasatosporales</taxon>
        <taxon>Streptomycetaceae</taxon>
        <taxon>Peterkaempfera</taxon>
    </lineage>
</organism>
<gene>
    <name evidence="1" type="ORF">C7M71_011045</name>
</gene>
<dbReference type="KEGG" id="stri:C7M71_011045"/>
<dbReference type="OrthoDB" id="163447at2"/>
<accession>A0A345T5S5</accession>
<evidence type="ECO:0000313" key="2">
    <source>
        <dbReference type="Proteomes" id="UP000249340"/>
    </source>
</evidence>
<protein>
    <submittedName>
        <fullName evidence="1">Gas vesicle protein</fullName>
    </submittedName>
</protein>
<evidence type="ECO:0000313" key="1">
    <source>
        <dbReference type="EMBL" id="AXI81330.1"/>
    </source>
</evidence>
<dbReference type="AlphaFoldDB" id="A0A345T5S5"/>
<sequence>MQSGAEPDRRRPRTTVTTREAAAHAALHVQTLTGRDPEGVTSLERTEGGWRIGIEVLEAHRIPDSTDILAEYQVEVDGDGELITYHRTRRYYRGRAEEG</sequence>
<proteinExistence type="predicted"/>